<dbReference type="EMBL" id="CM046111">
    <property type="protein sequence ID" value="KAI8424943.1"/>
    <property type="molecule type" value="Genomic_DNA"/>
</dbReference>
<comment type="caution">
    <text evidence="1">The sequence shown here is derived from an EMBL/GenBank/DDBJ whole genome shotgun (WGS) entry which is preliminary data.</text>
</comment>
<protein>
    <submittedName>
        <fullName evidence="1">Uncharacterized protein</fullName>
    </submittedName>
</protein>
<gene>
    <name evidence="1" type="ORF">MSG28_006855</name>
</gene>
<evidence type="ECO:0000313" key="1">
    <source>
        <dbReference type="EMBL" id="KAI8424943.1"/>
    </source>
</evidence>
<proteinExistence type="predicted"/>
<keyword evidence="2" id="KW-1185">Reference proteome</keyword>
<sequence length="577" mass="65223">MERITLYQEFRLIERNENEVNVAWKGAHLLLFFLAFVFGSFCTFCFHILMYMFEQKCVLYPKIVSHASLRQIVYEFFSINADSNEKAPELPVDFLSTQWVEKSVCYLPTYVPLVSGLFGLVWTTMYLMCSSGASNLTGLQKQWRAQPPMFVFSVAMGSLCIYSSVITHSGLQDLCKKLAEVTGSSSCTYTVNVATLAYERRIRGVYQATQLTIVTAWLHTACWLLSALLTLVRVILAIDFQLVRVKADLIGNVDRMLEKYERHIRSVSPEALTGDDSTSDDNDDVFVLPTREGGGVVTVDMQSSNMKTEIPSNNKKQIFLSDSDTVFVSEHPPETSELSLVPEEYNKLARITAIHAVPRKHQFIVKLIYRLLEKLELPETEIDETPVSRTLSEVTTGSSTIIRQPGRQNIVYPRESLNELLSPEQANELALEIRRNIIDQRTGELAAGNLTDSQSSDESRTKETPTKFQLEVEEDSSYNLTPELQAALEAKERADEVELDSSEPSTSKKPLRSAAVQTDGQNLFERILDSIRTFKFESQKDLSGTQETDESNSDDSKNKKNTKKKDENTQTPKEKQD</sequence>
<name>A0ACC0JLB0_CHOFU</name>
<dbReference type="Proteomes" id="UP001064048">
    <property type="component" value="Chromosome 11"/>
</dbReference>
<evidence type="ECO:0000313" key="2">
    <source>
        <dbReference type="Proteomes" id="UP001064048"/>
    </source>
</evidence>
<organism evidence="1 2">
    <name type="scientific">Choristoneura fumiferana</name>
    <name type="common">Spruce budworm moth</name>
    <name type="synonym">Archips fumiferana</name>
    <dbReference type="NCBI Taxonomy" id="7141"/>
    <lineage>
        <taxon>Eukaryota</taxon>
        <taxon>Metazoa</taxon>
        <taxon>Ecdysozoa</taxon>
        <taxon>Arthropoda</taxon>
        <taxon>Hexapoda</taxon>
        <taxon>Insecta</taxon>
        <taxon>Pterygota</taxon>
        <taxon>Neoptera</taxon>
        <taxon>Endopterygota</taxon>
        <taxon>Lepidoptera</taxon>
        <taxon>Glossata</taxon>
        <taxon>Ditrysia</taxon>
        <taxon>Tortricoidea</taxon>
        <taxon>Tortricidae</taxon>
        <taxon>Tortricinae</taxon>
        <taxon>Choristoneura</taxon>
    </lineage>
</organism>
<reference evidence="1 2" key="1">
    <citation type="journal article" date="2022" name="Genome Biol. Evol.">
        <title>The Spruce Budworm Genome: Reconstructing the Evolutionary History of Antifreeze Proteins.</title>
        <authorList>
            <person name="Beliveau C."/>
            <person name="Gagne P."/>
            <person name="Picq S."/>
            <person name="Vernygora O."/>
            <person name="Keeling C.I."/>
            <person name="Pinkney K."/>
            <person name="Doucet D."/>
            <person name="Wen F."/>
            <person name="Johnston J.S."/>
            <person name="Maaroufi H."/>
            <person name="Boyle B."/>
            <person name="Laroche J."/>
            <person name="Dewar K."/>
            <person name="Juretic N."/>
            <person name="Blackburn G."/>
            <person name="Nisole A."/>
            <person name="Brunet B."/>
            <person name="Brandao M."/>
            <person name="Lumley L."/>
            <person name="Duan J."/>
            <person name="Quan G."/>
            <person name="Lucarotti C.J."/>
            <person name="Roe A.D."/>
            <person name="Sperling F.A.H."/>
            <person name="Levesque R.C."/>
            <person name="Cusson M."/>
        </authorList>
    </citation>
    <scope>NUCLEOTIDE SEQUENCE [LARGE SCALE GENOMIC DNA]</scope>
    <source>
        <strain evidence="1">Glfc:IPQL:Cfum</strain>
    </source>
</reference>
<accession>A0ACC0JLB0</accession>